<feature type="domain" description="VOC" evidence="1">
    <location>
        <begin position="5"/>
        <end position="131"/>
    </location>
</feature>
<name>A0A2N5HVC6_9BACI</name>
<reference evidence="2 3" key="1">
    <citation type="submission" date="2017-11" db="EMBL/GenBank/DDBJ databases">
        <title>Comparitive Functional Genomics of Dry Heat Resistant strains isolated from the Viking Spacecraft.</title>
        <authorList>
            <person name="Seuylemezian A."/>
            <person name="Cooper K."/>
            <person name="Vaishampayan P."/>
        </authorList>
    </citation>
    <scope>NUCLEOTIDE SEQUENCE [LARGE SCALE GENOMIC DNA]</scope>
    <source>
        <strain evidence="2 3">V32-6</strain>
    </source>
</reference>
<dbReference type="Gene3D" id="3.10.180.10">
    <property type="entry name" value="2,3-Dihydroxybiphenyl 1,2-Dioxygenase, domain 1"/>
    <property type="match status" value="2"/>
</dbReference>
<dbReference type="PROSITE" id="PS51819">
    <property type="entry name" value="VOC"/>
    <property type="match status" value="2"/>
</dbReference>
<dbReference type="SUPFAM" id="SSF54593">
    <property type="entry name" value="Glyoxalase/Bleomycin resistance protein/Dihydroxybiphenyl dioxygenase"/>
    <property type="match status" value="1"/>
</dbReference>
<dbReference type="PANTHER" id="PTHR36110">
    <property type="entry name" value="RING-CLEAVING DIOXYGENASE MHQE-RELATED"/>
    <property type="match status" value="1"/>
</dbReference>
<dbReference type="CDD" id="cd08347">
    <property type="entry name" value="PcpA_C_like"/>
    <property type="match status" value="1"/>
</dbReference>
<dbReference type="PANTHER" id="PTHR36110:SF4">
    <property type="entry name" value="RING-CLEAVING DIOXYGENASE MHQA-RELATED"/>
    <property type="match status" value="1"/>
</dbReference>
<accession>A0A2N5HVC6</accession>
<evidence type="ECO:0000259" key="1">
    <source>
        <dbReference type="PROSITE" id="PS51819"/>
    </source>
</evidence>
<dbReference type="EMBL" id="PGVE01000012">
    <property type="protein sequence ID" value="PLS09471.1"/>
    <property type="molecule type" value="Genomic_DNA"/>
</dbReference>
<dbReference type="OrthoDB" id="9785698at2"/>
<evidence type="ECO:0000313" key="2">
    <source>
        <dbReference type="EMBL" id="PLS09471.1"/>
    </source>
</evidence>
<keyword evidence="2" id="KW-0560">Oxidoreductase</keyword>
<keyword evidence="3" id="KW-1185">Reference proteome</keyword>
<organism evidence="2 3">
    <name type="scientific">Neobacillus cucumis</name>
    <dbReference type="NCBI Taxonomy" id="1740721"/>
    <lineage>
        <taxon>Bacteria</taxon>
        <taxon>Bacillati</taxon>
        <taxon>Bacillota</taxon>
        <taxon>Bacilli</taxon>
        <taxon>Bacillales</taxon>
        <taxon>Bacillaceae</taxon>
        <taxon>Neobacillus</taxon>
    </lineage>
</organism>
<dbReference type="InterPro" id="IPR029068">
    <property type="entry name" value="Glyas_Bleomycin-R_OHBP_Dase"/>
</dbReference>
<protein>
    <submittedName>
        <fullName evidence="2">Ring-cleaving dioxygenase</fullName>
    </submittedName>
</protein>
<dbReference type="Proteomes" id="UP000234950">
    <property type="component" value="Unassembled WGS sequence"/>
</dbReference>
<dbReference type="AlphaFoldDB" id="A0A2N5HVC6"/>
<keyword evidence="2" id="KW-0223">Dioxygenase</keyword>
<proteinExistence type="predicted"/>
<gene>
    <name evidence="2" type="ORF">CVD27_01095</name>
</gene>
<dbReference type="InterPro" id="IPR004360">
    <property type="entry name" value="Glyas_Fos-R_dOase_dom"/>
</dbReference>
<dbReference type="GO" id="GO:0051213">
    <property type="term" value="F:dioxygenase activity"/>
    <property type="evidence" value="ECO:0007669"/>
    <property type="project" value="UniProtKB-KW"/>
</dbReference>
<dbReference type="RefSeq" id="WP_101646055.1">
    <property type="nucleotide sequence ID" value="NZ_PGVE01000012.1"/>
</dbReference>
<sequence length="322" mass="36330">MELLGLHHVSILTGKAEKNYEFFTKILGMRLVKKTVNQDNTESYHLFYADAEGNPGTEVTFFDIPGLGHSYRGTTDISTVSLRVKTTDSLFFWEKRFEQFGINYDPIQKRAGRDTLAFRDFEGTRLILTADNGESGVKAGIPWKREDIPLEHSIIGLGPVTLTVSIAEPTIGILTEVMGFRYVGSYPSLEGDHPDIQVYATGEGGSGAEVHIEPRPDLPRARIGRGGVHHVAFRVPNEEEYNQWAQRLKQYRIASSGKVERYYFKALYFREPNGILFELSTDTPGFAMDEPMETMGQKLALPPFLEPKRSEIEARLRPLELI</sequence>
<dbReference type="Pfam" id="PF00903">
    <property type="entry name" value="Glyoxalase"/>
    <property type="match status" value="2"/>
</dbReference>
<dbReference type="InterPro" id="IPR037523">
    <property type="entry name" value="VOC_core"/>
</dbReference>
<evidence type="ECO:0000313" key="3">
    <source>
        <dbReference type="Proteomes" id="UP000234950"/>
    </source>
</evidence>
<dbReference type="InterPro" id="IPR052537">
    <property type="entry name" value="Extradiol_RC_dioxygenase"/>
</dbReference>
<comment type="caution">
    <text evidence="2">The sequence shown here is derived from an EMBL/GenBank/DDBJ whole genome shotgun (WGS) entry which is preliminary data.</text>
</comment>
<feature type="domain" description="VOC" evidence="1">
    <location>
        <begin position="156"/>
        <end position="282"/>
    </location>
</feature>